<reference evidence="1 2" key="1">
    <citation type="journal article" date="2014" name="PLoS Genet.">
        <title>The Genome of Spironucleus salmonicida Highlights a Fish Pathogen Adapted to Fluctuating Environments.</title>
        <authorList>
            <person name="Xu F."/>
            <person name="Jerlstrom-Hultqvist J."/>
            <person name="Einarsson E."/>
            <person name="Astvaldsson A."/>
            <person name="Svard S.G."/>
            <person name="Andersson J.O."/>
        </authorList>
    </citation>
    <scope>NUCLEOTIDE SEQUENCE</scope>
    <source>
        <strain evidence="2">ATCC 50377</strain>
    </source>
</reference>
<sequence>MKRMSMRELQMEVEEDKTNFHILQSYYVHQVGEQFVGFQQNYKVFFDESYNYIRKEKIDFPCQSTDFVSVLQFPIISLNENQYVISPASIINPSKVYRLQNSILTELIQLTFTVTQGFAYCSYPQNSLLIRDDDLLYYEFDLTSLEIKPANKRFNQIDMDIFRPNDDLFLLQKRSLSILQIQLSGKVKKIELKNGQDDGFQAVRKVGQIPISWIQTFKTIYHCQKRNLLLCKVYLHGEDVINYIEQKRLVQQKIQLNPELYVSKKIIEEQYVKQIVHTTDVDIFKQDFTPALMPSKDSQVLIERTDPRMCVYISNLKFYQDLRSLYEKGLLLIDLISSEMFLFDNSIEVFTLDTRLEERIQILYRDEKLVQFIRAYFPHFQFPDEMLDKQIETTFQRHNSLNELPQ</sequence>
<name>V6LQC5_9EUKA</name>
<proteinExistence type="predicted"/>
<protein>
    <submittedName>
        <fullName evidence="1">Uncharacterized protein</fullName>
    </submittedName>
</protein>
<evidence type="ECO:0000313" key="2">
    <source>
        <dbReference type="EMBL" id="KAH0574589.1"/>
    </source>
</evidence>
<evidence type="ECO:0000313" key="1">
    <source>
        <dbReference type="EMBL" id="EST45911.1"/>
    </source>
</evidence>
<reference evidence="2" key="2">
    <citation type="submission" date="2020-12" db="EMBL/GenBank/DDBJ databases">
        <title>New Spironucleus salmonicida genome in near-complete chromosomes.</title>
        <authorList>
            <person name="Xu F."/>
            <person name="Kurt Z."/>
            <person name="Jimenez-Gonzalez A."/>
            <person name="Astvaldsson A."/>
            <person name="Andersson J.O."/>
            <person name="Svard S.G."/>
        </authorList>
    </citation>
    <scope>NUCLEOTIDE SEQUENCE</scope>
    <source>
        <strain evidence="2">ATCC 50377</strain>
    </source>
</reference>
<accession>V6LQC5</accession>
<organism evidence="1">
    <name type="scientific">Spironucleus salmonicida</name>
    <dbReference type="NCBI Taxonomy" id="348837"/>
    <lineage>
        <taxon>Eukaryota</taxon>
        <taxon>Metamonada</taxon>
        <taxon>Diplomonadida</taxon>
        <taxon>Hexamitidae</taxon>
        <taxon>Hexamitinae</taxon>
        <taxon>Spironucleus</taxon>
    </lineage>
</organism>
<dbReference type="Proteomes" id="UP000018208">
    <property type="component" value="Unassembled WGS sequence"/>
</dbReference>
<evidence type="ECO:0000313" key="3">
    <source>
        <dbReference type="Proteomes" id="UP000018208"/>
    </source>
</evidence>
<dbReference type="AlphaFoldDB" id="V6LQC5"/>
<gene>
    <name evidence="1" type="ORF">SS50377_13887</name>
    <name evidence="2" type="ORF">SS50377_24547</name>
</gene>
<dbReference type="EMBL" id="KI546085">
    <property type="protein sequence ID" value="EST45911.1"/>
    <property type="molecule type" value="Genomic_DNA"/>
</dbReference>
<dbReference type="EMBL" id="AUWU02000004">
    <property type="protein sequence ID" value="KAH0574589.1"/>
    <property type="molecule type" value="Genomic_DNA"/>
</dbReference>
<dbReference type="VEuPathDB" id="GiardiaDB:SS50377_24547"/>
<keyword evidence="3" id="KW-1185">Reference proteome</keyword>